<feature type="domain" description="Myb/SANT-like" evidence="2">
    <location>
        <begin position="43"/>
        <end position="127"/>
    </location>
</feature>
<dbReference type="AlphaFoldDB" id="A0A811NL36"/>
<organism evidence="3 4">
    <name type="scientific">Miscanthus lutarioriparius</name>
    <dbReference type="NCBI Taxonomy" id="422564"/>
    <lineage>
        <taxon>Eukaryota</taxon>
        <taxon>Viridiplantae</taxon>
        <taxon>Streptophyta</taxon>
        <taxon>Embryophyta</taxon>
        <taxon>Tracheophyta</taxon>
        <taxon>Spermatophyta</taxon>
        <taxon>Magnoliopsida</taxon>
        <taxon>Liliopsida</taxon>
        <taxon>Poales</taxon>
        <taxon>Poaceae</taxon>
        <taxon>PACMAD clade</taxon>
        <taxon>Panicoideae</taxon>
        <taxon>Andropogonodae</taxon>
        <taxon>Andropogoneae</taxon>
        <taxon>Saccharinae</taxon>
        <taxon>Miscanthus</taxon>
    </lineage>
</organism>
<evidence type="ECO:0000313" key="3">
    <source>
        <dbReference type="EMBL" id="CAD6226677.1"/>
    </source>
</evidence>
<reference evidence="3" key="1">
    <citation type="submission" date="2020-10" db="EMBL/GenBank/DDBJ databases">
        <authorList>
            <person name="Han B."/>
            <person name="Lu T."/>
            <person name="Zhao Q."/>
            <person name="Huang X."/>
            <person name="Zhao Y."/>
        </authorList>
    </citation>
    <scope>NUCLEOTIDE SEQUENCE</scope>
</reference>
<name>A0A811NL36_9POAL</name>
<accession>A0A811NL36</accession>
<keyword evidence="4" id="KW-1185">Reference proteome</keyword>
<dbReference type="EMBL" id="CAJGYO010000004">
    <property type="protein sequence ID" value="CAD6226677.1"/>
    <property type="molecule type" value="Genomic_DNA"/>
</dbReference>
<sequence>MASAPIEGGFVAAAEVMAEVVGAEAAPATDVAAAAAPAAGPMRWNNNTSGFVLRRMAQLLSDGTRPNKVFKDKDVNLVAKCLKDYSGNAVSPTQVYNHLRKWRQKWSRICKLKDLSSAIWDSDVNAIMLDGEHYLGHCKDHPKDAYFLNCPIRFYSKMDAIFGHSMATGRYALGSGEALEVNQADSAAAKVEGSAFHHVPKEKTDTEVGEGSKATEQLHSTVGGKRKRGNFTKDEMLLLTNMSDAVNNVANTLRETGAAHVDPDLYLAVMAMQGFTTEALIVAYIYLLENKAIAIDFVKMAISHRDIWLRNYLAKNYYM</sequence>
<gene>
    <name evidence="3" type="ORF">NCGR_LOCUS18440</name>
</gene>
<protein>
    <recommendedName>
        <fullName evidence="2">Myb/SANT-like domain-containing protein</fullName>
    </recommendedName>
</protein>
<evidence type="ECO:0000256" key="1">
    <source>
        <dbReference type="SAM" id="MobiDB-lite"/>
    </source>
</evidence>
<dbReference type="PANTHER" id="PTHR47127">
    <property type="entry name" value="10A19I.15"/>
    <property type="match status" value="1"/>
</dbReference>
<comment type="caution">
    <text evidence="3">The sequence shown here is derived from an EMBL/GenBank/DDBJ whole genome shotgun (WGS) entry which is preliminary data.</text>
</comment>
<evidence type="ECO:0000259" key="2">
    <source>
        <dbReference type="Pfam" id="PF12776"/>
    </source>
</evidence>
<evidence type="ECO:0000313" key="4">
    <source>
        <dbReference type="Proteomes" id="UP000604825"/>
    </source>
</evidence>
<dbReference type="Pfam" id="PF12776">
    <property type="entry name" value="Myb_DNA-bind_3"/>
    <property type="match status" value="1"/>
</dbReference>
<dbReference type="OrthoDB" id="686674at2759"/>
<dbReference type="InterPro" id="IPR024752">
    <property type="entry name" value="Myb/SANT-like_dom"/>
</dbReference>
<dbReference type="Proteomes" id="UP000604825">
    <property type="component" value="Unassembled WGS sequence"/>
</dbReference>
<feature type="region of interest" description="Disordered" evidence="1">
    <location>
        <begin position="201"/>
        <end position="227"/>
    </location>
</feature>
<proteinExistence type="predicted"/>